<feature type="transmembrane region" description="Helical" evidence="1">
    <location>
        <begin position="34"/>
        <end position="56"/>
    </location>
</feature>
<gene>
    <name evidence="2" type="ORF">AVDCRST_MAG28-4017</name>
</gene>
<dbReference type="EMBL" id="CADCVE010000104">
    <property type="protein sequence ID" value="CAA9465421.1"/>
    <property type="molecule type" value="Genomic_DNA"/>
</dbReference>
<keyword evidence="1" id="KW-1133">Transmembrane helix</keyword>
<evidence type="ECO:0000256" key="1">
    <source>
        <dbReference type="SAM" id="Phobius"/>
    </source>
</evidence>
<feature type="transmembrane region" description="Helical" evidence="1">
    <location>
        <begin position="137"/>
        <end position="156"/>
    </location>
</feature>
<name>A0A6J4REK3_9ACTN</name>
<organism evidence="2">
    <name type="scientific">uncultured Rubrobacteraceae bacterium</name>
    <dbReference type="NCBI Taxonomy" id="349277"/>
    <lineage>
        <taxon>Bacteria</taxon>
        <taxon>Bacillati</taxon>
        <taxon>Actinomycetota</taxon>
        <taxon>Rubrobacteria</taxon>
        <taxon>Rubrobacterales</taxon>
        <taxon>Rubrobacteraceae</taxon>
        <taxon>environmental samples</taxon>
    </lineage>
</organism>
<feature type="transmembrane region" description="Helical" evidence="1">
    <location>
        <begin position="68"/>
        <end position="94"/>
    </location>
</feature>
<keyword evidence="1" id="KW-0812">Transmembrane</keyword>
<feature type="transmembrane region" description="Helical" evidence="1">
    <location>
        <begin position="5"/>
        <end position="22"/>
    </location>
</feature>
<evidence type="ECO:0000313" key="2">
    <source>
        <dbReference type="EMBL" id="CAA9465421.1"/>
    </source>
</evidence>
<feature type="transmembrane region" description="Helical" evidence="1">
    <location>
        <begin position="106"/>
        <end position="125"/>
    </location>
</feature>
<sequence length="195" mass="20429">MVGGALYFCAFGAAYLIYSLFAEQAQGTFFGEHAFIHILDVAMFALLLVGAVGVYLRQSDRIGKVGKAGFYAVLAGFGLSVVGGLTIIVVGLAVSDEATLGVLDVITHPLAHVLYAIGSLVFGIATFRAGILPRGGALLMAVGPIWLFASFMIGLGDTVLPILVPVAVTALGWMWLGYALHSERKETSVEPEPAV</sequence>
<dbReference type="AlphaFoldDB" id="A0A6J4REK3"/>
<accession>A0A6J4REK3</accession>
<reference evidence="2" key="1">
    <citation type="submission" date="2020-02" db="EMBL/GenBank/DDBJ databases">
        <authorList>
            <person name="Meier V. D."/>
        </authorList>
    </citation>
    <scope>NUCLEOTIDE SEQUENCE</scope>
    <source>
        <strain evidence="2">AVDCRST_MAG28</strain>
    </source>
</reference>
<proteinExistence type="predicted"/>
<keyword evidence="1" id="KW-0472">Membrane</keyword>
<protein>
    <recommendedName>
        <fullName evidence="3">DUF4386 family protein</fullName>
    </recommendedName>
</protein>
<feature type="transmembrane region" description="Helical" evidence="1">
    <location>
        <begin position="162"/>
        <end position="180"/>
    </location>
</feature>
<evidence type="ECO:0008006" key="3">
    <source>
        <dbReference type="Google" id="ProtNLM"/>
    </source>
</evidence>